<feature type="signal peptide" evidence="2">
    <location>
        <begin position="1"/>
        <end position="17"/>
    </location>
</feature>
<dbReference type="GeneTree" id="ENSGT00900000141269"/>
<keyword evidence="2" id="KW-0732">Signal</keyword>
<dbReference type="InterPro" id="IPR015332">
    <property type="entry name" value="CH2-like"/>
</dbReference>
<dbReference type="InterPro" id="IPR035960">
    <property type="entry name" value="Secretoglobin_sf"/>
</dbReference>
<dbReference type="PANTHER" id="PTHR31708">
    <property type="entry name" value="ABPBG26-RELATED"/>
    <property type="match status" value="1"/>
</dbReference>
<name>A0A8C3VL46_9CETA</name>
<reference evidence="3" key="2">
    <citation type="submission" date="2025-09" db="UniProtKB">
        <authorList>
            <consortium name="Ensembl"/>
        </authorList>
    </citation>
    <scope>IDENTIFICATION</scope>
</reference>
<evidence type="ECO:0000313" key="4">
    <source>
        <dbReference type="Proteomes" id="UP000694540"/>
    </source>
</evidence>
<proteinExistence type="inferred from homology"/>
<dbReference type="InterPro" id="IPR053723">
    <property type="entry name" value="Secretoglobin_Domain_sf"/>
</dbReference>
<dbReference type="Ensembl" id="ENSCWAT00000000626.1">
    <property type="protein sequence ID" value="ENSCWAP00000000552.1"/>
    <property type="gene ID" value="ENSCWAG00000000495.1"/>
</dbReference>
<dbReference type="GO" id="GO:0005615">
    <property type="term" value="C:extracellular space"/>
    <property type="evidence" value="ECO:0007669"/>
    <property type="project" value="InterPro"/>
</dbReference>
<evidence type="ECO:0000256" key="2">
    <source>
        <dbReference type="SAM" id="SignalP"/>
    </source>
</evidence>
<feature type="chain" id="PRO_5034717436" evidence="2">
    <location>
        <begin position="18"/>
        <end position="113"/>
    </location>
</feature>
<reference evidence="3" key="1">
    <citation type="submission" date="2025-08" db="UniProtKB">
        <authorList>
            <consortium name="Ensembl"/>
        </authorList>
    </citation>
    <scope>IDENTIFICATION</scope>
</reference>
<organism evidence="3 4">
    <name type="scientific">Catagonus wagneri</name>
    <name type="common">Chacoan peccary</name>
    <dbReference type="NCBI Taxonomy" id="51154"/>
    <lineage>
        <taxon>Eukaryota</taxon>
        <taxon>Metazoa</taxon>
        <taxon>Chordata</taxon>
        <taxon>Craniata</taxon>
        <taxon>Vertebrata</taxon>
        <taxon>Euteleostomi</taxon>
        <taxon>Mammalia</taxon>
        <taxon>Eutheria</taxon>
        <taxon>Laurasiatheria</taxon>
        <taxon>Artiodactyla</taxon>
        <taxon>Suina</taxon>
        <taxon>Tayassuidae</taxon>
        <taxon>Catagonus</taxon>
    </lineage>
</organism>
<dbReference type="Proteomes" id="UP000694540">
    <property type="component" value="Unplaced"/>
</dbReference>
<comment type="similarity">
    <text evidence="1">Belongs to the secretoglobin family.</text>
</comment>
<evidence type="ECO:0000313" key="3">
    <source>
        <dbReference type="Ensembl" id="ENSCWAP00000000552.1"/>
    </source>
</evidence>
<protein>
    <submittedName>
        <fullName evidence="3">Uncharacterized protein</fullName>
    </submittedName>
</protein>
<dbReference type="Gene3D" id="1.20.920.50">
    <property type="match status" value="1"/>
</dbReference>
<keyword evidence="4" id="KW-1185">Reference proteome</keyword>
<dbReference type="AlphaFoldDB" id="A0A8C3VL46"/>
<dbReference type="Pfam" id="PF09252">
    <property type="entry name" value="Feld-I_B"/>
    <property type="match status" value="1"/>
</dbReference>
<evidence type="ECO:0000256" key="1">
    <source>
        <dbReference type="ARBA" id="ARBA00008650"/>
    </source>
</evidence>
<dbReference type="SUPFAM" id="SSF48201">
    <property type="entry name" value="Uteroglobin-like"/>
    <property type="match status" value="1"/>
</dbReference>
<sequence>MKGTLLVLALLVSRELGFEMGENACSVFYEIFSVVSLGVRPLLDPSLDQINATEPEKAAVGKIQDCFIDSGELNILRSVVLVPEAPEAASSYTQLLPRVSPMYLFHELSFCWW</sequence>
<dbReference type="PANTHER" id="PTHR31708:SF0">
    <property type="entry name" value="ABPBG26-RELATED"/>
    <property type="match status" value="1"/>
</dbReference>
<accession>A0A8C3VL46</accession>